<dbReference type="InterPro" id="IPR013785">
    <property type="entry name" value="Aldolase_TIM"/>
</dbReference>
<keyword evidence="11" id="KW-0496">Mitochondrion</keyword>
<dbReference type="GO" id="GO:0006207">
    <property type="term" value="P:'de novo' pyrimidine nucleobase biosynthetic process"/>
    <property type="evidence" value="ECO:0007669"/>
    <property type="project" value="InterPro"/>
</dbReference>
<accession>A0A0H2RV74</accession>
<evidence type="ECO:0000256" key="3">
    <source>
        <dbReference type="ARBA" id="ARBA00005359"/>
    </source>
</evidence>
<comment type="pathway">
    <text evidence="2 11">Pyrimidine metabolism; UMP biosynthesis via de novo pathway; orotate from (S)-dihydroorotate (quinone route): step 1/1.</text>
</comment>
<dbReference type="PANTHER" id="PTHR48109">
    <property type="entry name" value="DIHYDROOROTATE DEHYDROGENASE (QUINONE), MITOCHONDRIAL-RELATED"/>
    <property type="match status" value="1"/>
</dbReference>
<evidence type="ECO:0000256" key="8">
    <source>
        <dbReference type="ARBA" id="ARBA00023002"/>
    </source>
</evidence>
<dbReference type="PANTHER" id="PTHR48109:SF4">
    <property type="entry name" value="DIHYDROOROTATE DEHYDROGENASE (QUINONE), MITOCHONDRIAL"/>
    <property type="match status" value="1"/>
</dbReference>
<evidence type="ECO:0000313" key="14">
    <source>
        <dbReference type="EMBL" id="KLO15895.1"/>
    </source>
</evidence>
<dbReference type="PROSITE" id="PS00912">
    <property type="entry name" value="DHODEHASE_2"/>
    <property type="match status" value="1"/>
</dbReference>
<dbReference type="InParanoid" id="A0A0H2RV74"/>
<evidence type="ECO:0000259" key="13">
    <source>
        <dbReference type="Pfam" id="PF01180"/>
    </source>
</evidence>
<feature type="compositionally biased region" description="Pro residues" evidence="12">
    <location>
        <begin position="443"/>
        <end position="455"/>
    </location>
</feature>
<dbReference type="PROSITE" id="PS00911">
    <property type="entry name" value="DHODEHASE_1"/>
    <property type="match status" value="1"/>
</dbReference>
<organism evidence="14 15">
    <name type="scientific">Schizopora paradoxa</name>
    <dbReference type="NCBI Taxonomy" id="27342"/>
    <lineage>
        <taxon>Eukaryota</taxon>
        <taxon>Fungi</taxon>
        <taxon>Dikarya</taxon>
        <taxon>Basidiomycota</taxon>
        <taxon>Agaricomycotina</taxon>
        <taxon>Agaricomycetes</taxon>
        <taxon>Hymenochaetales</taxon>
        <taxon>Schizoporaceae</taxon>
        <taxon>Schizopora</taxon>
    </lineage>
</organism>
<keyword evidence="9 11" id="KW-0472">Membrane</keyword>
<dbReference type="Gene3D" id="3.20.20.70">
    <property type="entry name" value="Aldolase class I"/>
    <property type="match status" value="1"/>
</dbReference>
<keyword evidence="11" id="KW-0812">Transmembrane</keyword>
<keyword evidence="6 11" id="KW-0285">Flavoprotein</keyword>
<name>A0A0H2RV74_9AGAM</name>
<keyword evidence="7 11" id="KW-0288">FMN</keyword>
<dbReference type="FunCoup" id="A0A0H2RV74">
    <property type="interactions" value="416"/>
</dbReference>
<feature type="transmembrane region" description="Helical" evidence="11">
    <location>
        <begin position="34"/>
        <end position="52"/>
    </location>
</feature>
<proteinExistence type="inferred from homology"/>
<keyword evidence="11" id="KW-1133">Transmembrane helix</keyword>
<dbReference type="Proteomes" id="UP000053477">
    <property type="component" value="Unassembled WGS sequence"/>
</dbReference>
<dbReference type="InterPro" id="IPR001295">
    <property type="entry name" value="Dihydroorotate_DH_CS"/>
</dbReference>
<comment type="subcellular location">
    <subcellularLocation>
        <location evidence="1">Membrane</location>
    </subcellularLocation>
    <subcellularLocation>
        <location evidence="11">Mitochondrion inner membrane</location>
        <topology evidence="11">Single-pass membrane protein</topology>
    </subcellularLocation>
</comment>
<dbReference type="EMBL" id="KQ085923">
    <property type="protein sequence ID" value="KLO15895.1"/>
    <property type="molecule type" value="Genomic_DNA"/>
</dbReference>
<comment type="catalytic activity">
    <reaction evidence="10 11">
        <text>(S)-dihydroorotate + a quinone = orotate + a quinol</text>
        <dbReference type="Rhea" id="RHEA:30187"/>
        <dbReference type="ChEBI" id="CHEBI:24646"/>
        <dbReference type="ChEBI" id="CHEBI:30839"/>
        <dbReference type="ChEBI" id="CHEBI:30864"/>
        <dbReference type="ChEBI" id="CHEBI:132124"/>
        <dbReference type="EC" id="1.3.5.2"/>
    </reaction>
</comment>
<dbReference type="CDD" id="cd04738">
    <property type="entry name" value="DHOD_2_like"/>
    <property type="match status" value="1"/>
</dbReference>
<keyword evidence="8 11" id="KW-0560">Oxidoreductase</keyword>
<dbReference type="InterPro" id="IPR005720">
    <property type="entry name" value="Dihydroorotate_DH_cat"/>
</dbReference>
<dbReference type="AlphaFoldDB" id="A0A0H2RV74"/>
<dbReference type="GO" id="GO:0106430">
    <property type="term" value="F:dihydroorotate dehydrogenase (quinone) activity"/>
    <property type="evidence" value="ECO:0007669"/>
    <property type="project" value="UniProtKB-EC"/>
</dbReference>
<dbReference type="GO" id="GO:0044205">
    <property type="term" value="P:'de novo' UMP biosynthetic process"/>
    <property type="evidence" value="ECO:0007669"/>
    <property type="project" value="UniProtKB-UniPathway"/>
</dbReference>
<feature type="region of interest" description="Disordered" evidence="12">
    <location>
        <begin position="436"/>
        <end position="455"/>
    </location>
</feature>
<reference evidence="14 15" key="1">
    <citation type="submission" date="2015-04" db="EMBL/GenBank/DDBJ databases">
        <title>Complete genome sequence of Schizopora paradoxa KUC8140, a cosmopolitan wood degrader in East Asia.</title>
        <authorList>
            <consortium name="DOE Joint Genome Institute"/>
            <person name="Min B."/>
            <person name="Park H."/>
            <person name="Jang Y."/>
            <person name="Kim J.-J."/>
            <person name="Kim K.H."/>
            <person name="Pangilinan J."/>
            <person name="Lipzen A."/>
            <person name="Riley R."/>
            <person name="Grigoriev I.V."/>
            <person name="Spatafora J.W."/>
            <person name="Choi I.-G."/>
        </authorList>
    </citation>
    <scope>NUCLEOTIDE SEQUENCE [LARGE SCALE GENOMIC DNA]</scope>
    <source>
        <strain evidence="14 15">KUC8140</strain>
    </source>
</reference>
<dbReference type="GO" id="GO:0005743">
    <property type="term" value="C:mitochondrial inner membrane"/>
    <property type="evidence" value="ECO:0007669"/>
    <property type="project" value="UniProtKB-SubCell"/>
</dbReference>
<keyword evidence="11" id="KW-0999">Mitochondrion inner membrane</keyword>
<evidence type="ECO:0000256" key="10">
    <source>
        <dbReference type="ARBA" id="ARBA00048639"/>
    </source>
</evidence>
<evidence type="ECO:0000256" key="6">
    <source>
        <dbReference type="ARBA" id="ARBA00022630"/>
    </source>
</evidence>
<keyword evidence="15" id="KW-1185">Reference proteome</keyword>
<dbReference type="InterPro" id="IPR050074">
    <property type="entry name" value="DHO_dehydrogenase"/>
</dbReference>
<evidence type="ECO:0000313" key="15">
    <source>
        <dbReference type="Proteomes" id="UP000053477"/>
    </source>
</evidence>
<feature type="domain" description="Dihydroorotate dehydrogenase catalytic" evidence="13">
    <location>
        <begin position="100"/>
        <end position="416"/>
    </location>
</feature>
<sequence length="485" mass="51981">MFARAAARRAARLPLNSRSVSTTSNDGLLTARRTLAASIVFASGTLFAAYYFDSRSAIHRYVVTPILRHALDPETAHKIAVKVLRTGWGPRDRGTDDVRLETELWGEKLSNPVGLAAGFDKNGEAVDGLFELGFGWVEIGSITPKPQPGNPQPRVFRLSSDNAMINRYGFPSEGAVSVLSRLRARLPDSIFESTSHSTSTHASLRPNALLAINLGKNKSSSPESIKDFVSGVHMFGPYADVLVVNVSSPNTPGLRGLQSRGMLEELLAGITSARDELPASLITGRRPRVVLKIAPDLSEGELRDIAEAVHSTKGVDGVIVSNTTIQRPKTLIDDNKVETGGLSGPPLFPIALKALRTLRTHLPAETPLIGCGGISSGADALAFARAGASAVQMYTEFGYDGVGACRRIKDELAEELQKESTTWSQVVQKAVGELSAKKKAAPAPTPKPAHLPPPVKSVYQDLIDEALGLRDRLDDLSRRMSASSN</sequence>
<evidence type="ECO:0000256" key="7">
    <source>
        <dbReference type="ARBA" id="ARBA00022643"/>
    </source>
</evidence>
<evidence type="ECO:0000256" key="2">
    <source>
        <dbReference type="ARBA" id="ARBA00005161"/>
    </source>
</evidence>
<dbReference type="STRING" id="27342.A0A0H2RV74"/>
<comment type="cofactor">
    <cofactor evidence="11">
        <name>FMN</name>
        <dbReference type="ChEBI" id="CHEBI:58210"/>
    </cofactor>
    <text evidence="11">Binds 1 FMN per subunit.</text>
</comment>
<evidence type="ECO:0000256" key="11">
    <source>
        <dbReference type="RuleBase" id="RU361255"/>
    </source>
</evidence>
<evidence type="ECO:0000256" key="4">
    <source>
        <dbReference type="ARBA" id="ARBA00012791"/>
    </source>
</evidence>
<dbReference type="EC" id="1.3.5.2" evidence="4 11"/>
<dbReference type="SUPFAM" id="SSF51395">
    <property type="entry name" value="FMN-linked oxidoreductases"/>
    <property type="match status" value="1"/>
</dbReference>
<dbReference type="NCBIfam" id="TIGR01036">
    <property type="entry name" value="pyrD_sub2"/>
    <property type="match status" value="1"/>
</dbReference>
<evidence type="ECO:0000256" key="5">
    <source>
        <dbReference type="ARBA" id="ARBA00017599"/>
    </source>
</evidence>
<dbReference type="NCBIfam" id="NF003645">
    <property type="entry name" value="PRK05286.1-2"/>
    <property type="match status" value="1"/>
</dbReference>
<comment type="similarity">
    <text evidence="3 11">Belongs to the dihydroorotate dehydrogenase family. Type 2 subfamily.</text>
</comment>
<evidence type="ECO:0000256" key="12">
    <source>
        <dbReference type="SAM" id="MobiDB-lite"/>
    </source>
</evidence>
<evidence type="ECO:0000256" key="9">
    <source>
        <dbReference type="ARBA" id="ARBA00023136"/>
    </source>
</evidence>
<dbReference type="InterPro" id="IPR005719">
    <property type="entry name" value="Dihydroorotate_DH_2"/>
</dbReference>
<protein>
    <recommendedName>
        <fullName evidence="5 11">Dihydroorotate dehydrogenase (quinone), mitochondrial</fullName>
        <shortName evidence="11">DHOdehase</shortName>
        <ecNumber evidence="4 11">1.3.5.2</ecNumber>
    </recommendedName>
</protein>
<evidence type="ECO:0000256" key="1">
    <source>
        <dbReference type="ARBA" id="ARBA00004370"/>
    </source>
</evidence>
<dbReference type="Pfam" id="PF01180">
    <property type="entry name" value="DHO_dh"/>
    <property type="match status" value="1"/>
</dbReference>
<dbReference type="OrthoDB" id="14784at2759"/>
<gene>
    <name evidence="14" type="ORF">SCHPADRAFT_870509</name>
</gene>
<dbReference type="NCBIfam" id="NF003652">
    <property type="entry name" value="PRK05286.2-5"/>
    <property type="match status" value="1"/>
</dbReference>
<dbReference type="UniPathway" id="UPA00070">
    <property type="reaction ID" value="UER00946"/>
</dbReference>